<dbReference type="EMBL" id="CM020619">
    <property type="protein sequence ID" value="KAK1865285.1"/>
    <property type="molecule type" value="Genomic_DNA"/>
</dbReference>
<protein>
    <submittedName>
        <fullName evidence="1">Uncharacterized protein</fullName>
    </submittedName>
</protein>
<dbReference type="Proteomes" id="UP000798662">
    <property type="component" value="Chromosome 2"/>
</dbReference>
<reference evidence="1" key="1">
    <citation type="submission" date="2019-11" db="EMBL/GenBank/DDBJ databases">
        <title>Nori genome reveals adaptations in red seaweeds to the harsh intertidal environment.</title>
        <authorList>
            <person name="Wang D."/>
            <person name="Mao Y."/>
        </authorList>
    </citation>
    <scope>NUCLEOTIDE SEQUENCE</scope>
    <source>
        <tissue evidence="1">Gametophyte</tissue>
    </source>
</reference>
<gene>
    <name evidence="1" type="ORF">I4F81_007818</name>
</gene>
<name>A0ACC3C595_PYRYE</name>
<organism evidence="1 2">
    <name type="scientific">Pyropia yezoensis</name>
    <name type="common">Susabi-nori</name>
    <name type="synonym">Porphyra yezoensis</name>
    <dbReference type="NCBI Taxonomy" id="2788"/>
    <lineage>
        <taxon>Eukaryota</taxon>
        <taxon>Rhodophyta</taxon>
        <taxon>Bangiophyceae</taxon>
        <taxon>Bangiales</taxon>
        <taxon>Bangiaceae</taxon>
        <taxon>Pyropia</taxon>
    </lineage>
</organism>
<evidence type="ECO:0000313" key="1">
    <source>
        <dbReference type="EMBL" id="KAK1865285.1"/>
    </source>
</evidence>
<comment type="caution">
    <text evidence="1">The sequence shown here is derived from an EMBL/GenBank/DDBJ whole genome shotgun (WGS) entry which is preliminary data.</text>
</comment>
<proteinExistence type="predicted"/>
<evidence type="ECO:0000313" key="2">
    <source>
        <dbReference type="Proteomes" id="UP000798662"/>
    </source>
</evidence>
<keyword evidence="2" id="KW-1185">Reference proteome</keyword>
<sequence length="390" mass="43167">MAKPVADDAELKTSNKKKYILWGVGLLLLLGIIGAIVGGIFAVRAARSRDEPPAFRGVSFTPWGSDVAGSARSRASIAAMMDANVNVVALNTFHFLRDADDVSTITLDVSTEGPNNYSTSDDGLVEGMRYIQSQGMQVFFKPNLDLRTGEWRATIPASPEFFSIYKDWIVGRAVLAEAEGATVFSIGTEMNGAQTDEDAWRDIIQAVRGVYGGTLVYSANHDAYRDVKFWDALDMIGIDAYFPLTDNDEREPSKRAMEKKWASLGKDIASFRDSEVLTDKRVMFAEAGYQSATGATTASGHEAGSNQGNEQLEVNVKLQAEAYSALLGMMGSHRFKWWEGAFFWNWEVSPRANEAEFNSWTPQGKPALEVMTEYYEEWAEDESNWTNSVQ</sequence>
<accession>A0ACC3C595</accession>